<evidence type="ECO:0000256" key="1">
    <source>
        <dbReference type="SAM" id="Phobius"/>
    </source>
</evidence>
<dbReference type="AlphaFoldDB" id="A0AAV2L5A8"/>
<feature type="transmembrane region" description="Helical" evidence="1">
    <location>
        <begin position="40"/>
        <end position="62"/>
    </location>
</feature>
<keyword evidence="1" id="KW-0472">Membrane</keyword>
<keyword evidence="3" id="KW-1185">Reference proteome</keyword>
<keyword evidence="1" id="KW-0812">Transmembrane</keyword>
<name>A0AAV2L5A8_KNICA</name>
<sequence>MWLRVAPCGSTCGSVWLYMWLCVALCGSVWLRVALCGSVWLLVAPCGSTCGSVWLCVALHVAPCGSVWLCVAPCGSVWLCVAPCAHGSYRDCWTQTKHHSDPKEQTRDKKLLTITQFSAIRCHLNLRMWGQSGGILTSFRGGGASSTDPPGPVSERCD</sequence>
<organism evidence="2 3">
    <name type="scientific">Knipowitschia caucasica</name>
    <name type="common">Caucasian dwarf goby</name>
    <name type="synonym">Pomatoschistus caucasicus</name>
    <dbReference type="NCBI Taxonomy" id="637954"/>
    <lineage>
        <taxon>Eukaryota</taxon>
        <taxon>Metazoa</taxon>
        <taxon>Chordata</taxon>
        <taxon>Craniata</taxon>
        <taxon>Vertebrata</taxon>
        <taxon>Euteleostomi</taxon>
        <taxon>Actinopterygii</taxon>
        <taxon>Neopterygii</taxon>
        <taxon>Teleostei</taxon>
        <taxon>Neoteleostei</taxon>
        <taxon>Acanthomorphata</taxon>
        <taxon>Gobiaria</taxon>
        <taxon>Gobiiformes</taxon>
        <taxon>Gobioidei</taxon>
        <taxon>Gobiidae</taxon>
        <taxon>Gobiinae</taxon>
        <taxon>Knipowitschia</taxon>
    </lineage>
</organism>
<dbReference type="Proteomes" id="UP001497482">
    <property type="component" value="Chromosome 21"/>
</dbReference>
<protein>
    <submittedName>
        <fullName evidence="2">Uncharacterized protein</fullName>
    </submittedName>
</protein>
<accession>A0AAV2L5A8</accession>
<evidence type="ECO:0000313" key="3">
    <source>
        <dbReference type="Proteomes" id="UP001497482"/>
    </source>
</evidence>
<feature type="transmembrane region" description="Helical" evidence="1">
    <location>
        <begin position="15"/>
        <end position="33"/>
    </location>
</feature>
<dbReference type="EMBL" id="OZ035843">
    <property type="protein sequence ID" value="CAL1597575.1"/>
    <property type="molecule type" value="Genomic_DNA"/>
</dbReference>
<proteinExistence type="predicted"/>
<keyword evidence="1" id="KW-1133">Transmembrane helix</keyword>
<evidence type="ECO:0000313" key="2">
    <source>
        <dbReference type="EMBL" id="CAL1597575.1"/>
    </source>
</evidence>
<reference evidence="2 3" key="1">
    <citation type="submission" date="2024-04" db="EMBL/GenBank/DDBJ databases">
        <authorList>
            <person name="Waldvogel A.-M."/>
            <person name="Schoenle A."/>
        </authorList>
    </citation>
    <scope>NUCLEOTIDE SEQUENCE [LARGE SCALE GENOMIC DNA]</scope>
</reference>
<gene>
    <name evidence="2" type="ORF">KC01_LOCUS26076</name>
</gene>